<dbReference type="PANTHER" id="PTHR43342">
    <property type="entry name" value="NADH-QUINONE OXIDOREDUCTASE, E SUBUNIT"/>
    <property type="match status" value="1"/>
</dbReference>
<dbReference type="RefSeq" id="WP_110377233.1">
    <property type="nucleotide sequence ID" value="NZ_JAHBRY010000002.1"/>
</dbReference>
<evidence type="ECO:0000256" key="2">
    <source>
        <dbReference type="ARBA" id="ARBA00022714"/>
    </source>
</evidence>
<evidence type="ECO:0000256" key="6">
    <source>
        <dbReference type="ARBA" id="ARBA00034078"/>
    </source>
</evidence>
<feature type="binding site" evidence="8">
    <location>
        <position position="137"/>
    </location>
    <ligand>
        <name>[2Fe-2S] cluster</name>
        <dbReference type="ChEBI" id="CHEBI:190135"/>
    </ligand>
</feature>
<accession>A0A2V3TYF6</accession>
<feature type="binding site" evidence="8">
    <location>
        <position position="101"/>
    </location>
    <ligand>
        <name>[2Fe-2S] cluster</name>
        <dbReference type="ChEBI" id="CHEBI:190135"/>
    </ligand>
</feature>
<gene>
    <name evidence="9" type="ORF">C7450_1124</name>
</gene>
<dbReference type="AlphaFoldDB" id="A0A2V3TYF6"/>
<dbReference type="Gene3D" id="1.10.10.1590">
    <property type="entry name" value="NADH-quinone oxidoreductase subunit E"/>
    <property type="match status" value="1"/>
</dbReference>
<dbReference type="Proteomes" id="UP000248021">
    <property type="component" value="Unassembled WGS sequence"/>
</dbReference>
<dbReference type="GO" id="GO:0051537">
    <property type="term" value="F:2 iron, 2 sulfur cluster binding"/>
    <property type="evidence" value="ECO:0007669"/>
    <property type="project" value="UniProtKB-KW"/>
</dbReference>
<evidence type="ECO:0000256" key="8">
    <source>
        <dbReference type="PIRSR" id="PIRSR000216-1"/>
    </source>
</evidence>
<evidence type="ECO:0000313" key="9">
    <source>
        <dbReference type="EMBL" id="PXW53975.1"/>
    </source>
</evidence>
<reference evidence="9 10" key="1">
    <citation type="submission" date="2018-05" db="EMBL/GenBank/DDBJ databases">
        <title>Genomic Encyclopedia of Type Strains, Phase IV (KMG-IV): sequencing the most valuable type-strain genomes for metagenomic binning, comparative biology and taxonomic classification.</title>
        <authorList>
            <person name="Goeker M."/>
        </authorList>
    </citation>
    <scope>NUCLEOTIDE SEQUENCE [LARGE SCALE GENOMIC DNA]</scope>
    <source>
        <strain evidence="9 10">DSM 6462</strain>
    </source>
</reference>
<evidence type="ECO:0000256" key="4">
    <source>
        <dbReference type="ARBA" id="ARBA00023004"/>
    </source>
</evidence>
<keyword evidence="5 8" id="KW-0411">Iron-sulfur</keyword>
<dbReference type="PANTHER" id="PTHR43342:SF2">
    <property type="entry name" value="POTENTIAL NAD-REDUCING HYDROGENASE SUBUNIT"/>
    <property type="match status" value="1"/>
</dbReference>
<name>A0A2V3TYF6_9HYPH</name>
<dbReference type="InterPro" id="IPR002023">
    <property type="entry name" value="NuoE-like"/>
</dbReference>
<dbReference type="GO" id="GO:0016491">
    <property type="term" value="F:oxidoreductase activity"/>
    <property type="evidence" value="ECO:0007669"/>
    <property type="project" value="InterPro"/>
</dbReference>
<dbReference type="CDD" id="cd03081">
    <property type="entry name" value="TRX_Fd_NuoE_FDH_gamma"/>
    <property type="match status" value="1"/>
</dbReference>
<dbReference type="FunFam" id="1.10.10.1590:FF:000001">
    <property type="entry name" value="NADH-quinone oxidoreductase subunit E"/>
    <property type="match status" value="1"/>
</dbReference>
<comment type="similarity">
    <text evidence="1">Belongs to the complex I 24 kDa subunit family.</text>
</comment>
<dbReference type="PIRSF" id="PIRSF000216">
    <property type="entry name" value="NADH_DH_24kDa"/>
    <property type="match status" value="1"/>
</dbReference>
<evidence type="ECO:0000313" key="10">
    <source>
        <dbReference type="Proteomes" id="UP000248021"/>
    </source>
</evidence>
<dbReference type="InterPro" id="IPR028431">
    <property type="entry name" value="NADP_DH_HndA-like"/>
</dbReference>
<evidence type="ECO:0000256" key="5">
    <source>
        <dbReference type="ARBA" id="ARBA00023014"/>
    </source>
</evidence>
<dbReference type="Pfam" id="PF01257">
    <property type="entry name" value="2Fe-2S_thioredx"/>
    <property type="match status" value="1"/>
</dbReference>
<proteinExistence type="inferred from homology"/>
<evidence type="ECO:0000256" key="1">
    <source>
        <dbReference type="ARBA" id="ARBA00010643"/>
    </source>
</evidence>
<keyword evidence="3 8" id="KW-0479">Metal-binding</keyword>
<dbReference type="EMBL" id="QJJK01000012">
    <property type="protein sequence ID" value="PXW53975.1"/>
    <property type="molecule type" value="Genomic_DNA"/>
</dbReference>
<evidence type="ECO:0000256" key="7">
    <source>
        <dbReference type="ARBA" id="ARBA00047712"/>
    </source>
</evidence>
<evidence type="ECO:0000256" key="3">
    <source>
        <dbReference type="ARBA" id="ARBA00022723"/>
    </source>
</evidence>
<keyword evidence="10" id="KW-1185">Reference proteome</keyword>
<protein>
    <submittedName>
        <fullName evidence="9">Formate dehydrogenase gamma subunit</fullName>
    </submittedName>
</protein>
<organism evidence="9 10">
    <name type="scientific">Chelatococcus asaccharovorans</name>
    <dbReference type="NCBI Taxonomy" id="28210"/>
    <lineage>
        <taxon>Bacteria</taxon>
        <taxon>Pseudomonadati</taxon>
        <taxon>Pseudomonadota</taxon>
        <taxon>Alphaproteobacteria</taxon>
        <taxon>Hyphomicrobiales</taxon>
        <taxon>Chelatococcaceae</taxon>
        <taxon>Chelatococcus</taxon>
    </lineage>
</organism>
<dbReference type="PROSITE" id="PS01099">
    <property type="entry name" value="COMPLEX1_24K"/>
    <property type="match status" value="1"/>
</dbReference>
<comment type="cofactor">
    <cofactor evidence="6">
        <name>[2Fe-2S] cluster</name>
        <dbReference type="ChEBI" id="CHEBI:190135"/>
    </cofactor>
</comment>
<dbReference type="InterPro" id="IPR036249">
    <property type="entry name" value="Thioredoxin-like_sf"/>
</dbReference>
<comment type="caution">
    <text evidence="9">The sequence shown here is derived from an EMBL/GenBank/DDBJ whole genome shotgun (WGS) entry which is preliminary data.</text>
</comment>
<feature type="binding site" evidence="8">
    <location>
        <position position="141"/>
    </location>
    <ligand>
        <name>[2Fe-2S] cluster</name>
        <dbReference type="ChEBI" id="CHEBI:190135"/>
    </ligand>
</feature>
<keyword evidence="4 8" id="KW-0408">Iron</keyword>
<keyword evidence="2 8" id="KW-0001">2Fe-2S</keyword>
<dbReference type="GO" id="GO:0046872">
    <property type="term" value="F:metal ion binding"/>
    <property type="evidence" value="ECO:0007669"/>
    <property type="project" value="UniProtKB-KW"/>
</dbReference>
<dbReference type="SUPFAM" id="SSF52833">
    <property type="entry name" value="Thioredoxin-like"/>
    <property type="match status" value="1"/>
</dbReference>
<dbReference type="OrthoDB" id="9807941at2"/>
<dbReference type="InterPro" id="IPR041921">
    <property type="entry name" value="NuoE_N"/>
</dbReference>
<dbReference type="NCBIfam" id="NF004638">
    <property type="entry name" value="PRK05988.1"/>
    <property type="match status" value="1"/>
</dbReference>
<sequence length="171" mass="18058">MSQSRHGDDRTAVEPKDLSGAQRDELSAIIARFETVEGATLPILHAIQSAFGFIPPAAAPIVAEKLNRSRAEIHGVVTFYHDFRSQPAGRHVLKLCRAEACQSMGAERVARLVEAGLGVTMGETTADGRVTLEPVYCLGLCAVAPAAMVDGRVVGRLDEAKAGALIAEVAP</sequence>
<feature type="binding site" evidence="8">
    <location>
        <position position="96"/>
    </location>
    <ligand>
        <name>[2Fe-2S] cluster</name>
        <dbReference type="ChEBI" id="CHEBI:190135"/>
    </ligand>
</feature>
<comment type="cofactor">
    <cofactor evidence="8">
        <name>[2Fe-2S] cluster</name>
        <dbReference type="ChEBI" id="CHEBI:190135"/>
    </cofactor>
    <text evidence="8">Binds 1 [2Fe-2S] cluster.</text>
</comment>
<comment type="catalytic activity">
    <reaction evidence="7">
        <text>a quinone + NADH + 5 H(+)(in) = a quinol + NAD(+) + 4 H(+)(out)</text>
        <dbReference type="Rhea" id="RHEA:57888"/>
        <dbReference type="ChEBI" id="CHEBI:15378"/>
        <dbReference type="ChEBI" id="CHEBI:24646"/>
        <dbReference type="ChEBI" id="CHEBI:57540"/>
        <dbReference type="ChEBI" id="CHEBI:57945"/>
        <dbReference type="ChEBI" id="CHEBI:132124"/>
    </reaction>
</comment>
<dbReference type="Gene3D" id="3.40.30.10">
    <property type="entry name" value="Glutaredoxin"/>
    <property type="match status" value="1"/>
</dbReference>